<sequence>MPVDVSLSLYKAYILPHLEYCSPLLLGINKTLSSKLESVNKYALKTLLNLGNSVDYNTILAKSNMTTLEHRRFYSSLVLLFKCMKWNGPEYIKNFFQLRESRYNLRNKGVNLVQSGYNNRFYHNSFTYKVRHLWNSLPRELKTASKLSDFCCKLKTFDFSTLGPICKCNTCI</sequence>
<name>A0AAU9WEQ9_9CNID</name>
<evidence type="ECO:0000313" key="2">
    <source>
        <dbReference type="Proteomes" id="UP001159428"/>
    </source>
</evidence>
<dbReference type="AlphaFoldDB" id="A0AAU9WEQ9"/>
<protein>
    <submittedName>
        <fullName evidence="1">Uncharacterized protein</fullName>
    </submittedName>
</protein>
<dbReference type="Proteomes" id="UP001159428">
    <property type="component" value="Unassembled WGS sequence"/>
</dbReference>
<comment type="caution">
    <text evidence="1">The sequence shown here is derived from an EMBL/GenBank/DDBJ whole genome shotgun (WGS) entry which is preliminary data.</text>
</comment>
<evidence type="ECO:0000313" key="1">
    <source>
        <dbReference type="EMBL" id="CAH3114566.1"/>
    </source>
</evidence>
<gene>
    <name evidence="1" type="ORF">PMEA_00005522</name>
</gene>
<dbReference type="EMBL" id="CALNXJ010000014">
    <property type="protein sequence ID" value="CAH3114566.1"/>
    <property type="molecule type" value="Genomic_DNA"/>
</dbReference>
<keyword evidence="2" id="KW-1185">Reference proteome</keyword>
<reference evidence="1 2" key="1">
    <citation type="submission" date="2022-05" db="EMBL/GenBank/DDBJ databases">
        <authorList>
            <consortium name="Genoscope - CEA"/>
            <person name="William W."/>
        </authorList>
    </citation>
    <scope>NUCLEOTIDE SEQUENCE [LARGE SCALE GENOMIC DNA]</scope>
</reference>
<accession>A0AAU9WEQ9</accession>
<proteinExistence type="predicted"/>
<organism evidence="1 2">
    <name type="scientific">Pocillopora meandrina</name>
    <dbReference type="NCBI Taxonomy" id="46732"/>
    <lineage>
        <taxon>Eukaryota</taxon>
        <taxon>Metazoa</taxon>
        <taxon>Cnidaria</taxon>
        <taxon>Anthozoa</taxon>
        <taxon>Hexacorallia</taxon>
        <taxon>Scleractinia</taxon>
        <taxon>Astrocoeniina</taxon>
        <taxon>Pocilloporidae</taxon>
        <taxon>Pocillopora</taxon>
    </lineage>
</organism>